<organism evidence="2 4">
    <name type="scientific">Didymodactylos carnosus</name>
    <dbReference type="NCBI Taxonomy" id="1234261"/>
    <lineage>
        <taxon>Eukaryota</taxon>
        <taxon>Metazoa</taxon>
        <taxon>Spiralia</taxon>
        <taxon>Gnathifera</taxon>
        <taxon>Rotifera</taxon>
        <taxon>Eurotatoria</taxon>
        <taxon>Bdelloidea</taxon>
        <taxon>Philodinida</taxon>
        <taxon>Philodinidae</taxon>
        <taxon>Didymodactylos</taxon>
    </lineage>
</organism>
<comment type="caution">
    <text evidence="2">The sequence shown here is derived from an EMBL/GenBank/DDBJ whole genome shotgun (WGS) entry which is preliminary data.</text>
</comment>
<dbReference type="InterPro" id="IPR042788">
    <property type="entry name" value="ANKUB1"/>
</dbReference>
<dbReference type="Proteomes" id="UP000663829">
    <property type="component" value="Unassembled WGS sequence"/>
</dbReference>
<reference evidence="2" key="1">
    <citation type="submission" date="2021-02" db="EMBL/GenBank/DDBJ databases">
        <authorList>
            <person name="Nowell W R."/>
        </authorList>
    </citation>
    <scope>NUCLEOTIDE SEQUENCE</scope>
</reference>
<dbReference type="AlphaFoldDB" id="A0A814PVC7"/>
<dbReference type="EMBL" id="CAJNOQ010005775">
    <property type="protein sequence ID" value="CAF1111089.1"/>
    <property type="molecule type" value="Genomic_DNA"/>
</dbReference>
<evidence type="ECO:0000256" key="1">
    <source>
        <dbReference type="SAM" id="MobiDB-lite"/>
    </source>
</evidence>
<protein>
    <submittedName>
        <fullName evidence="2">Uncharacterized protein</fullName>
    </submittedName>
</protein>
<proteinExistence type="predicted"/>
<name>A0A814PVC7_9BILA</name>
<dbReference type="OrthoDB" id="8856820at2759"/>
<accession>A0A814PVC7</accession>
<evidence type="ECO:0000313" key="2">
    <source>
        <dbReference type="EMBL" id="CAF1111089.1"/>
    </source>
</evidence>
<evidence type="ECO:0000313" key="4">
    <source>
        <dbReference type="Proteomes" id="UP000663829"/>
    </source>
</evidence>
<dbReference type="PANTHER" id="PTHR46885:SF1">
    <property type="entry name" value="PROTEIN ANKUB1"/>
    <property type="match status" value="1"/>
</dbReference>
<dbReference type="EMBL" id="CAJOBC010005776">
    <property type="protein sequence ID" value="CAF3875511.1"/>
    <property type="molecule type" value="Genomic_DNA"/>
</dbReference>
<dbReference type="PANTHER" id="PTHR46885">
    <property type="entry name" value="PROTEIN ANKUB1"/>
    <property type="match status" value="1"/>
</dbReference>
<sequence>MQGRFLTAAERLDKPSRRHRNLSTTEDEMRYFIYYPPTKSIRQIDVIDTVRVQDIIKQVKHEFHLTSQGSGQSETSIVLNYNGSDLKPKWTVGDLGIPSGAIIRCLYREKKAADLYVYCAFNRQIVKLFDSTITLETTIGTIRKKLSDTLGLPLSTFCLENRDGRVRYYDHMKLINYDIKLNGRICHMDLAISSMQMGGRNDRSVGEHPSRQWSSVFTEKSLPEIEKCPFHIAIEQAQMKIVDLFVRHNILCTQVRHPVNGYLPYRLALNLSSQANVNQLKDKQQLYSEIFFYLYDKQFNLKIPLNANGEHIQALLGSSTSVGVITHYSQHHVLISLKLYCKIIKWYECARESAWKKHGGNFYSNPQAKRIYPKTGLLGYKVLIDGYNNTFDVVHEQFLQQQSSVTKQIGDSDYVERYFGKDDYEKQKYLRMKTYMKQCGLDDRHRKGNVAPTFTDQRRFMMLRRQLPYIGKIDQNKDTKAFNRTTTMPTSIQPSLPSLTSSAEFLRQQSNNWQVTSSQQLIFLPTTSNESVSQELSGSEIKHLATEKSMEKGNTIATDNNERTSIVNVITIAPSTTTQLTTTTITSTESANEKRDTIQSEPHKKTVMHDHKVPSLPYIASSSHKLQVTAQGNNNTSSPLALKSDHATKTMSAANAYSLAASRAALKAQLISKQRLITNRQRETKLLLITNDHVASNITTQVSLHSMKTRSDYHENDDNEHDALLDSNNHVPLPDYPAGIRQRPIKSRVDVEVHRSTVQPYERYSSANTRDTAITCLKEAAYFKQKSWLKQVNISKEMVRHKVKQRIRRAHGIIFDHEDEDTAENSDQPSEVPTIKTTCATVASDNAINSLFGNKSLPLATSTQLTVKMT</sequence>
<gene>
    <name evidence="2" type="ORF">GPM918_LOCUS19236</name>
    <name evidence="3" type="ORF">SRO942_LOCUS19235</name>
</gene>
<feature type="compositionally biased region" description="Basic and acidic residues" evidence="1">
    <location>
        <begin position="591"/>
        <end position="606"/>
    </location>
</feature>
<dbReference type="Proteomes" id="UP000681722">
    <property type="component" value="Unassembled WGS sequence"/>
</dbReference>
<evidence type="ECO:0000313" key="3">
    <source>
        <dbReference type="EMBL" id="CAF3875511.1"/>
    </source>
</evidence>
<feature type="region of interest" description="Disordered" evidence="1">
    <location>
        <begin position="583"/>
        <end position="606"/>
    </location>
</feature>
<keyword evidence="4" id="KW-1185">Reference proteome</keyword>